<name>A0ABW2TU63_9PSEU</name>
<evidence type="ECO:0000313" key="2">
    <source>
        <dbReference type="Proteomes" id="UP001596512"/>
    </source>
</evidence>
<accession>A0ABW2TU63</accession>
<comment type="caution">
    <text evidence="1">The sequence shown here is derived from an EMBL/GenBank/DDBJ whole genome shotgun (WGS) entry which is preliminary data.</text>
</comment>
<proteinExistence type="predicted"/>
<dbReference type="Proteomes" id="UP001596512">
    <property type="component" value="Unassembled WGS sequence"/>
</dbReference>
<gene>
    <name evidence="1" type="ORF">ACFQV2_31390</name>
</gene>
<protein>
    <submittedName>
        <fullName evidence="1">Uncharacterized protein</fullName>
    </submittedName>
</protein>
<organism evidence="1 2">
    <name type="scientific">Actinokineospora soli</name>
    <dbReference type="NCBI Taxonomy" id="1048753"/>
    <lineage>
        <taxon>Bacteria</taxon>
        <taxon>Bacillati</taxon>
        <taxon>Actinomycetota</taxon>
        <taxon>Actinomycetes</taxon>
        <taxon>Pseudonocardiales</taxon>
        <taxon>Pseudonocardiaceae</taxon>
        <taxon>Actinokineospora</taxon>
    </lineage>
</organism>
<keyword evidence="2" id="KW-1185">Reference proteome</keyword>
<evidence type="ECO:0000313" key="1">
    <source>
        <dbReference type="EMBL" id="MFC7617259.1"/>
    </source>
</evidence>
<dbReference type="EMBL" id="JBHTEY010000004">
    <property type="protein sequence ID" value="MFC7617259.1"/>
    <property type="molecule type" value="Genomic_DNA"/>
</dbReference>
<sequence>MHLRHVALALNHISDFHAAVGAHGESVVAAEEAVGFSREHVAVNPAALPTLARSLNNLSERYHRVARFAARSAEEVIGLLRPLAVAMALQTSALAMRR</sequence>
<reference evidence="2" key="1">
    <citation type="journal article" date="2019" name="Int. J. Syst. Evol. Microbiol.">
        <title>The Global Catalogue of Microorganisms (GCM) 10K type strain sequencing project: providing services to taxonomists for standard genome sequencing and annotation.</title>
        <authorList>
            <consortium name="The Broad Institute Genomics Platform"/>
            <consortium name="The Broad Institute Genome Sequencing Center for Infectious Disease"/>
            <person name="Wu L."/>
            <person name="Ma J."/>
        </authorList>
    </citation>
    <scope>NUCLEOTIDE SEQUENCE [LARGE SCALE GENOMIC DNA]</scope>
    <source>
        <strain evidence="2">JCM 17695</strain>
    </source>
</reference>